<evidence type="ECO:0000313" key="3">
    <source>
        <dbReference type="Proteomes" id="UP000093186"/>
    </source>
</evidence>
<protein>
    <recommendedName>
        <fullName evidence="4">Kazal-like domain-containing protein</fullName>
    </recommendedName>
</protein>
<keyword evidence="3" id="KW-1185">Reference proteome</keyword>
<proteinExistence type="predicted"/>
<dbReference type="EMBL" id="MAKX01000001">
    <property type="protein sequence ID" value="OCK43403.1"/>
    <property type="molecule type" value="Genomic_DNA"/>
</dbReference>
<name>A0A1B9Y0S7_9FLAO</name>
<reference evidence="2 3" key="1">
    <citation type="submission" date="2016-06" db="EMBL/GenBank/DDBJ databases">
        <title>Draft Genome Sequence of Tenacibaculum soleae UCD-KL19.</title>
        <authorList>
            <person name="Eisen J.A."/>
            <person name="Coil D.A."/>
            <person name="Lujan K.M."/>
        </authorList>
    </citation>
    <scope>NUCLEOTIDE SEQUENCE [LARGE SCALE GENOMIC DNA]</scope>
    <source>
        <strain evidence="2 3">UCD-KL19</strain>
    </source>
</reference>
<dbReference type="AlphaFoldDB" id="A0A1B9Y0S7"/>
<dbReference type="Proteomes" id="UP000093186">
    <property type="component" value="Unassembled WGS sequence"/>
</dbReference>
<evidence type="ECO:0000313" key="2">
    <source>
        <dbReference type="EMBL" id="OCK43403.1"/>
    </source>
</evidence>
<feature type="signal peptide" evidence="1">
    <location>
        <begin position="1"/>
        <end position="21"/>
    </location>
</feature>
<evidence type="ECO:0000256" key="1">
    <source>
        <dbReference type="SAM" id="SignalP"/>
    </source>
</evidence>
<evidence type="ECO:0008006" key="4">
    <source>
        <dbReference type="Google" id="ProtNLM"/>
    </source>
</evidence>
<gene>
    <name evidence="2" type="ORF">BA195_01480</name>
</gene>
<comment type="caution">
    <text evidence="2">The sequence shown here is derived from an EMBL/GenBank/DDBJ whole genome shotgun (WGS) entry which is preliminary data.</text>
</comment>
<dbReference type="RefSeq" id="WP_068701726.1">
    <property type="nucleotide sequence ID" value="NZ_MAKX01000001.1"/>
</dbReference>
<accession>A0A1B9Y0S7</accession>
<sequence>MKALKSILVLGVFSVALTAMSTPNEREKEINQKEILKMNVPCSTVYTVCDKAHPDSYGNFASCMDKNGC</sequence>
<feature type="chain" id="PRO_5008640057" description="Kazal-like domain-containing protein" evidence="1">
    <location>
        <begin position="22"/>
        <end position="69"/>
    </location>
</feature>
<keyword evidence="1" id="KW-0732">Signal</keyword>
<organism evidence="2 3">
    <name type="scientific">Tenacibaculum soleae</name>
    <dbReference type="NCBI Taxonomy" id="447689"/>
    <lineage>
        <taxon>Bacteria</taxon>
        <taxon>Pseudomonadati</taxon>
        <taxon>Bacteroidota</taxon>
        <taxon>Flavobacteriia</taxon>
        <taxon>Flavobacteriales</taxon>
        <taxon>Flavobacteriaceae</taxon>
        <taxon>Tenacibaculum</taxon>
    </lineage>
</organism>